<organism evidence="3 4">
    <name type="scientific">Kineococcus glutinatus</name>
    <dbReference type="NCBI Taxonomy" id="1070872"/>
    <lineage>
        <taxon>Bacteria</taxon>
        <taxon>Bacillati</taxon>
        <taxon>Actinomycetota</taxon>
        <taxon>Actinomycetes</taxon>
        <taxon>Kineosporiales</taxon>
        <taxon>Kineosporiaceae</taxon>
        <taxon>Kineococcus</taxon>
    </lineage>
</organism>
<keyword evidence="1" id="KW-0418">Kinase</keyword>
<evidence type="ECO:0000256" key="1">
    <source>
        <dbReference type="ARBA" id="ARBA00022527"/>
    </source>
</evidence>
<dbReference type="PANTHER" id="PTHR35526:SF3">
    <property type="entry name" value="ANTI-SIGMA-F FACTOR RSBW"/>
    <property type="match status" value="1"/>
</dbReference>
<dbReference type="EMBL" id="BAABIL010000334">
    <property type="protein sequence ID" value="GAA4982259.1"/>
    <property type="molecule type" value="Genomic_DNA"/>
</dbReference>
<accession>A0ABP9HY79</accession>
<dbReference type="Pfam" id="PF13581">
    <property type="entry name" value="HATPase_c_2"/>
    <property type="match status" value="1"/>
</dbReference>
<evidence type="ECO:0000259" key="2">
    <source>
        <dbReference type="Pfam" id="PF13581"/>
    </source>
</evidence>
<keyword evidence="4" id="KW-1185">Reference proteome</keyword>
<keyword evidence="1" id="KW-0808">Transferase</keyword>
<dbReference type="CDD" id="cd16936">
    <property type="entry name" value="HATPase_RsbW-like"/>
    <property type="match status" value="1"/>
</dbReference>
<proteinExistence type="predicted"/>
<evidence type="ECO:0000313" key="3">
    <source>
        <dbReference type="EMBL" id="GAA4982259.1"/>
    </source>
</evidence>
<dbReference type="SUPFAM" id="SSF55874">
    <property type="entry name" value="ATPase domain of HSP90 chaperone/DNA topoisomerase II/histidine kinase"/>
    <property type="match status" value="1"/>
</dbReference>
<dbReference type="PANTHER" id="PTHR35526">
    <property type="entry name" value="ANTI-SIGMA-F FACTOR RSBW-RELATED"/>
    <property type="match status" value="1"/>
</dbReference>
<dbReference type="Gene3D" id="3.30.565.10">
    <property type="entry name" value="Histidine kinase-like ATPase, C-terminal domain"/>
    <property type="match status" value="1"/>
</dbReference>
<feature type="domain" description="Histidine kinase/HSP90-like ATPase" evidence="2">
    <location>
        <begin position="19"/>
        <end position="127"/>
    </location>
</feature>
<dbReference type="InterPro" id="IPR003594">
    <property type="entry name" value="HATPase_dom"/>
</dbReference>
<sequence>MDRPASHHRARRDHIRCVPDLESVRLARRFTTSWAEAHEVDGVADDAALVVAELATNAVLHARTDFEVHLRVLDGGLRVDVCDGSTTQPLSGTLDLVAMSGRGLPLVNALAAGWGVDPREGGKCVWAHLLPTSAAPEPDVTADELLQMWATLGDDAGPAHPRTAAGPAAQTLITVPDLPAADVIAAKTHMDDLLRELQLVLLHEQAPQEAAARTPGATDFLGLARRLDTAARDFESARLQIRSQALRAVESGADRVSLELALDPALLGAAVRYRDAVEEAENLSRGTSLLTLTEALTRHAAVRRHYLDRIVRGLGGAA</sequence>
<reference evidence="4" key="1">
    <citation type="journal article" date="2019" name="Int. J. Syst. Evol. Microbiol.">
        <title>The Global Catalogue of Microorganisms (GCM) 10K type strain sequencing project: providing services to taxonomists for standard genome sequencing and annotation.</title>
        <authorList>
            <consortium name="The Broad Institute Genomics Platform"/>
            <consortium name="The Broad Institute Genome Sequencing Center for Infectious Disease"/>
            <person name="Wu L."/>
            <person name="Ma J."/>
        </authorList>
    </citation>
    <scope>NUCLEOTIDE SEQUENCE [LARGE SCALE GENOMIC DNA]</scope>
    <source>
        <strain evidence="4">JCM 18126</strain>
    </source>
</reference>
<dbReference type="InterPro" id="IPR036890">
    <property type="entry name" value="HATPase_C_sf"/>
</dbReference>
<dbReference type="InterPro" id="IPR050267">
    <property type="entry name" value="Anti-sigma-factor_SerPK"/>
</dbReference>
<protein>
    <recommendedName>
        <fullName evidence="2">Histidine kinase/HSP90-like ATPase domain-containing protein</fullName>
    </recommendedName>
</protein>
<name>A0ABP9HY79_9ACTN</name>
<evidence type="ECO:0000313" key="4">
    <source>
        <dbReference type="Proteomes" id="UP001501195"/>
    </source>
</evidence>
<comment type="caution">
    <text evidence="3">The sequence shown here is derived from an EMBL/GenBank/DDBJ whole genome shotgun (WGS) entry which is preliminary data.</text>
</comment>
<keyword evidence="1" id="KW-0723">Serine/threonine-protein kinase</keyword>
<dbReference type="RefSeq" id="WP_345712664.1">
    <property type="nucleotide sequence ID" value="NZ_BAABIL010000334.1"/>
</dbReference>
<gene>
    <name evidence="3" type="ORF">GCM10023225_22680</name>
</gene>
<dbReference type="Proteomes" id="UP001501195">
    <property type="component" value="Unassembled WGS sequence"/>
</dbReference>